<keyword evidence="1" id="KW-0472">Membrane</keyword>
<protein>
    <submittedName>
        <fullName evidence="2">Uncharacterized protein</fullName>
    </submittedName>
</protein>
<feature type="transmembrane region" description="Helical" evidence="1">
    <location>
        <begin position="123"/>
        <end position="145"/>
    </location>
</feature>
<comment type="caution">
    <text evidence="2">The sequence shown here is derived from an EMBL/GenBank/DDBJ whole genome shotgun (WGS) entry which is preliminary data.</text>
</comment>
<gene>
    <name evidence="2" type="ORF">COB20_08685</name>
</gene>
<keyword evidence="1" id="KW-1133">Transmembrane helix</keyword>
<dbReference type="EMBL" id="NVUL01000047">
    <property type="protein sequence ID" value="PCI77274.1"/>
    <property type="molecule type" value="Genomic_DNA"/>
</dbReference>
<sequence length="164" mass="18148">MAWGIGGVLFLLIFAIFRLAPMALELEDLPMSQVHWLALVFSVIYMAYAEGYKGFHLGFAPRVVVRARYLADNPRPLHLLLAPLFCMGYIYATRKRQIVSFALTTMIICFVLIARSMPQPWRGILDAGVVVGLSLGVLSIAYFLIISSNDPARLTISAEVPGDS</sequence>
<evidence type="ECO:0000256" key="1">
    <source>
        <dbReference type="SAM" id="Phobius"/>
    </source>
</evidence>
<name>A0A2A4X431_9GAMM</name>
<evidence type="ECO:0000313" key="2">
    <source>
        <dbReference type="EMBL" id="PCI77274.1"/>
    </source>
</evidence>
<feature type="transmembrane region" description="Helical" evidence="1">
    <location>
        <begin position="99"/>
        <end position="117"/>
    </location>
</feature>
<accession>A0A2A4X431</accession>
<organism evidence="2 3">
    <name type="scientific">SAR86 cluster bacterium</name>
    <dbReference type="NCBI Taxonomy" id="2030880"/>
    <lineage>
        <taxon>Bacteria</taxon>
        <taxon>Pseudomonadati</taxon>
        <taxon>Pseudomonadota</taxon>
        <taxon>Gammaproteobacteria</taxon>
        <taxon>SAR86 cluster</taxon>
    </lineage>
</organism>
<keyword evidence="1" id="KW-0812">Transmembrane</keyword>
<proteinExistence type="predicted"/>
<feature type="transmembrane region" description="Helical" evidence="1">
    <location>
        <begin position="36"/>
        <end position="55"/>
    </location>
</feature>
<reference evidence="3" key="1">
    <citation type="submission" date="2017-08" db="EMBL/GenBank/DDBJ databases">
        <title>A dynamic microbial community with high functional redundancy inhabits the cold, oxic subseafloor aquifer.</title>
        <authorList>
            <person name="Tully B.J."/>
            <person name="Wheat C.G."/>
            <person name="Glazer B.T."/>
            <person name="Huber J.A."/>
        </authorList>
    </citation>
    <scope>NUCLEOTIDE SEQUENCE [LARGE SCALE GENOMIC DNA]</scope>
</reference>
<feature type="transmembrane region" description="Helical" evidence="1">
    <location>
        <begin position="6"/>
        <end position="24"/>
    </location>
</feature>
<dbReference type="AlphaFoldDB" id="A0A2A4X431"/>
<evidence type="ECO:0000313" key="3">
    <source>
        <dbReference type="Proteomes" id="UP000218767"/>
    </source>
</evidence>
<dbReference type="Proteomes" id="UP000218767">
    <property type="component" value="Unassembled WGS sequence"/>
</dbReference>